<dbReference type="Gene3D" id="3.10.180.10">
    <property type="entry name" value="2,3-Dihydroxybiphenyl 1,2-Dioxygenase, domain 1"/>
    <property type="match status" value="1"/>
</dbReference>
<name>A0A6I6G6L6_9BACT</name>
<dbReference type="Proteomes" id="UP000426027">
    <property type="component" value="Chromosome"/>
</dbReference>
<protein>
    <submittedName>
        <fullName evidence="2">VOC family protein</fullName>
    </submittedName>
</protein>
<accession>A0A6I6G6L6</accession>
<dbReference type="AlphaFoldDB" id="A0A6I6G6L6"/>
<proteinExistence type="predicted"/>
<feature type="domain" description="PhnB-like" evidence="1">
    <location>
        <begin position="8"/>
        <end position="106"/>
    </location>
</feature>
<dbReference type="InterPro" id="IPR009725">
    <property type="entry name" value="3_dmu_93_MTrfase"/>
</dbReference>
<dbReference type="RefSeq" id="WP_157477774.1">
    <property type="nucleotide sequence ID" value="NZ_CP046566.1"/>
</dbReference>
<dbReference type="InterPro" id="IPR029068">
    <property type="entry name" value="Glyas_Bleomycin-R_OHBP_Dase"/>
</dbReference>
<organism evidence="2 3">
    <name type="scientific">Phnomibacter ginsenosidimutans</name>
    <dbReference type="NCBI Taxonomy" id="2676868"/>
    <lineage>
        <taxon>Bacteria</taxon>
        <taxon>Pseudomonadati</taxon>
        <taxon>Bacteroidota</taxon>
        <taxon>Chitinophagia</taxon>
        <taxon>Chitinophagales</taxon>
        <taxon>Chitinophagaceae</taxon>
        <taxon>Phnomibacter</taxon>
    </lineage>
</organism>
<evidence type="ECO:0000259" key="1">
    <source>
        <dbReference type="Pfam" id="PF06983"/>
    </source>
</evidence>
<dbReference type="InterPro" id="IPR028973">
    <property type="entry name" value="PhnB-like"/>
</dbReference>
<dbReference type="Pfam" id="PF06983">
    <property type="entry name" value="3-dmu-9_3-mt"/>
    <property type="match status" value="1"/>
</dbReference>
<dbReference type="SUPFAM" id="SSF54593">
    <property type="entry name" value="Glyoxalase/Bleomycin resistance protein/Dihydroxybiphenyl dioxygenase"/>
    <property type="match status" value="1"/>
</dbReference>
<reference evidence="2 3" key="1">
    <citation type="submission" date="2019-11" db="EMBL/GenBank/DDBJ databases">
        <authorList>
            <person name="Im W.T."/>
        </authorList>
    </citation>
    <scope>NUCLEOTIDE SEQUENCE [LARGE SCALE GENOMIC DNA]</scope>
    <source>
        <strain evidence="2 3">SB-02</strain>
    </source>
</reference>
<dbReference type="EMBL" id="CP046566">
    <property type="protein sequence ID" value="QGW27734.1"/>
    <property type="molecule type" value="Genomic_DNA"/>
</dbReference>
<dbReference type="KEGG" id="fls:GLV81_06200"/>
<dbReference type="PANTHER" id="PTHR33990">
    <property type="entry name" value="PROTEIN YJDN-RELATED"/>
    <property type="match status" value="1"/>
</dbReference>
<evidence type="ECO:0000313" key="2">
    <source>
        <dbReference type="EMBL" id="QGW27734.1"/>
    </source>
</evidence>
<gene>
    <name evidence="2" type="ORF">GLV81_06200</name>
</gene>
<dbReference type="PIRSF" id="PIRSF021700">
    <property type="entry name" value="3_dmu_93_MTrfase"/>
    <property type="match status" value="1"/>
</dbReference>
<keyword evidence="3" id="KW-1185">Reference proteome</keyword>
<evidence type="ECO:0000313" key="3">
    <source>
        <dbReference type="Proteomes" id="UP000426027"/>
    </source>
</evidence>
<sequence>MQQSTPLYPCLWFDGNARTAVQFYCEVFDGDIISENPVVLIFRIRGQQYMALNGGPQYQFTPAISLVVSCDTQDEIDLYWEMLGYKGHYQPCGWLTDQFGVSWQVVPKVLPTLMNNPQRGTAVLQALLKMQKIDIAALENA</sequence>
<dbReference type="CDD" id="cd06588">
    <property type="entry name" value="PhnB_like"/>
    <property type="match status" value="1"/>
</dbReference>